<proteinExistence type="predicted"/>
<evidence type="ECO:0000256" key="1">
    <source>
        <dbReference type="SAM" id="Phobius"/>
    </source>
</evidence>
<comment type="caution">
    <text evidence="2">The sequence shown here is derived from an EMBL/GenBank/DDBJ whole genome shotgun (WGS) entry which is preliminary data.</text>
</comment>
<gene>
    <name evidence="2" type="ORF">A4S15_00465</name>
</gene>
<feature type="transmembrane region" description="Helical" evidence="1">
    <location>
        <begin position="23"/>
        <end position="45"/>
    </location>
</feature>
<evidence type="ECO:0000313" key="2">
    <source>
        <dbReference type="EMBL" id="OQW53955.1"/>
    </source>
</evidence>
<sequence>MSDGMTIAMADATPPPATRPHRLAIICLAGGISAAVAGALVLWAVEGPRVFVDILLAGVAACL</sequence>
<accession>A0A1W9I2P3</accession>
<dbReference type="EMBL" id="LWDL01000005">
    <property type="protein sequence ID" value="OQW53955.1"/>
    <property type="molecule type" value="Genomic_DNA"/>
</dbReference>
<organism evidence="2 3">
    <name type="scientific">Candidatus Raskinella chloraquaticus</name>
    <dbReference type="NCBI Taxonomy" id="1951219"/>
    <lineage>
        <taxon>Bacteria</taxon>
        <taxon>Pseudomonadati</taxon>
        <taxon>Pseudomonadota</taxon>
        <taxon>Alphaproteobacteria</taxon>
        <taxon>Hyphomicrobiales</taxon>
        <taxon>Phreatobacteraceae</taxon>
        <taxon>Candidatus Raskinella</taxon>
    </lineage>
</organism>
<keyword evidence="1" id="KW-0472">Membrane</keyword>
<name>A0A1W9I2P3_9HYPH</name>
<keyword evidence="1" id="KW-1133">Transmembrane helix</keyword>
<reference evidence="2 3" key="1">
    <citation type="journal article" date="2017" name="Water Res.">
        <title>Comammox in drinking water systems.</title>
        <authorList>
            <person name="Wang Y."/>
            <person name="Ma L."/>
            <person name="Mao Y."/>
            <person name="Jiang X."/>
            <person name="Xia Y."/>
            <person name="Yu K."/>
            <person name="Li B."/>
            <person name="Zhang T."/>
        </authorList>
    </citation>
    <scope>NUCLEOTIDE SEQUENCE [LARGE SCALE GENOMIC DNA]</scope>
    <source>
        <strain evidence="2">SG_bin8</strain>
    </source>
</reference>
<evidence type="ECO:0000313" key="3">
    <source>
        <dbReference type="Proteomes" id="UP000192872"/>
    </source>
</evidence>
<dbReference type="AlphaFoldDB" id="A0A1W9I2P3"/>
<keyword evidence="1" id="KW-0812">Transmembrane</keyword>
<protein>
    <submittedName>
        <fullName evidence="2">Uncharacterized protein</fullName>
    </submittedName>
</protein>
<dbReference type="Proteomes" id="UP000192872">
    <property type="component" value="Unassembled WGS sequence"/>
</dbReference>